<dbReference type="RefSeq" id="XP_014667672.1">
    <property type="nucleotide sequence ID" value="XM_014812186.1"/>
</dbReference>
<protein>
    <submittedName>
        <fullName evidence="3">Uncharacterized protein LOC106809191</fullName>
    </submittedName>
</protein>
<sequence length="117" mass="12858">MELNELIRKHKNERKQYKVYRKQLPAGEESDESDDALEVQPSTQKRPSLGNVTLSSNESGVAITTLDNNNVSPRRRKSDNDVAALPAGGGLRARDDQAQSTDKRNVIETGPPNTGKS</sequence>
<feature type="compositionally biased region" description="Polar residues" evidence="1">
    <location>
        <begin position="40"/>
        <end position="59"/>
    </location>
</feature>
<gene>
    <name evidence="3" type="primary">LOC106809191</name>
</gene>
<keyword evidence="2" id="KW-1185">Reference proteome</keyword>
<reference evidence="3" key="1">
    <citation type="submission" date="2025-08" db="UniProtKB">
        <authorList>
            <consortium name="RefSeq"/>
        </authorList>
    </citation>
    <scope>IDENTIFICATION</scope>
</reference>
<organism evidence="2 3">
    <name type="scientific">Priapulus caudatus</name>
    <name type="common">Priapulid worm</name>
    <dbReference type="NCBI Taxonomy" id="37621"/>
    <lineage>
        <taxon>Eukaryota</taxon>
        <taxon>Metazoa</taxon>
        <taxon>Ecdysozoa</taxon>
        <taxon>Scalidophora</taxon>
        <taxon>Priapulida</taxon>
        <taxon>Priapulimorpha</taxon>
        <taxon>Priapulimorphida</taxon>
        <taxon>Priapulidae</taxon>
        <taxon>Priapulus</taxon>
    </lineage>
</organism>
<dbReference type="GeneID" id="106809191"/>
<evidence type="ECO:0000313" key="2">
    <source>
        <dbReference type="Proteomes" id="UP000695022"/>
    </source>
</evidence>
<feature type="compositionally biased region" description="Basic residues" evidence="1">
    <location>
        <begin position="8"/>
        <end position="21"/>
    </location>
</feature>
<name>A0ABM1E651_PRICU</name>
<feature type="region of interest" description="Disordered" evidence="1">
    <location>
        <begin position="1"/>
        <end position="117"/>
    </location>
</feature>
<accession>A0ABM1E651</accession>
<feature type="compositionally biased region" description="Acidic residues" evidence="1">
    <location>
        <begin position="28"/>
        <end position="37"/>
    </location>
</feature>
<evidence type="ECO:0000256" key="1">
    <source>
        <dbReference type="SAM" id="MobiDB-lite"/>
    </source>
</evidence>
<evidence type="ECO:0000313" key="3">
    <source>
        <dbReference type="RefSeq" id="XP_014667672.1"/>
    </source>
</evidence>
<feature type="compositionally biased region" description="Basic and acidic residues" evidence="1">
    <location>
        <begin position="92"/>
        <end position="106"/>
    </location>
</feature>
<proteinExistence type="predicted"/>
<dbReference type="Proteomes" id="UP000695022">
    <property type="component" value="Unplaced"/>
</dbReference>